<keyword evidence="4" id="KW-1185">Reference proteome</keyword>
<dbReference type="PANTHER" id="PTHR24099">
    <property type="entry name" value="E3 UBIQUITIN-PROTEIN LIGASE TRIM36-RELATED"/>
    <property type="match status" value="1"/>
</dbReference>
<feature type="domain" description="Fibronectin type-III" evidence="2">
    <location>
        <begin position="258"/>
        <end position="347"/>
    </location>
</feature>
<dbReference type="SUPFAM" id="SSF49265">
    <property type="entry name" value="Fibronectin type III"/>
    <property type="match status" value="1"/>
</dbReference>
<dbReference type="CDD" id="cd00063">
    <property type="entry name" value="FN3"/>
    <property type="match status" value="1"/>
</dbReference>
<accession>A0A7G2CS86</accession>
<dbReference type="InterPro" id="IPR013783">
    <property type="entry name" value="Ig-like_fold"/>
</dbReference>
<dbReference type="PROSITE" id="PS50853">
    <property type="entry name" value="FN3"/>
    <property type="match status" value="1"/>
</dbReference>
<dbReference type="VEuPathDB" id="TriTrypDB:ADEAN_000886500"/>
<gene>
    <name evidence="3" type="ORF">ADEAN_000886500</name>
</gene>
<dbReference type="InterPro" id="IPR003961">
    <property type="entry name" value="FN3_dom"/>
</dbReference>
<dbReference type="SMART" id="SM00060">
    <property type="entry name" value="FN3"/>
    <property type="match status" value="3"/>
</dbReference>
<dbReference type="PANTHER" id="PTHR24099:SF11">
    <property type="entry name" value="FIBRONECTIN TYPE III DOMAIN-CONTAINING 3BA-RELATED"/>
    <property type="match status" value="1"/>
</dbReference>
<evidence type="ECO:0000313" key="3">
    <source>
        <dbReference type="EMBL" id="CAD2221333.1"/>
    </source>
</evidence>
<evidence type="ECO:0000259" key="2">
    <source>
        <dbReference type="PROSITE" id="PS50853"/>
    </source>
</evidence>
<sequence>MGDFAPTLTCSTLSSLSLSATPVQNQIRIQFGRPTFRNVDFAESLTDGSALPTVVRYDVRVCLTELSERVFLSSMNASVEEKERKSRRSMCVFSKVFDSDDVFSTKEIRYTITDLEIDTCYTVGVRSMDATGVWCDWVMREVFTPPVAPSNVALYRASPHVASLQWQPIGPRGVYRYCVECYYVADPATGNKKSAPEWREVDQVELHVCGFRLSGPFSRLRCRVRSIRTDCLNRPASEHSYSEYSPTVSVSEGSPPVGVEQLQVAVLSRNSATIEWTSSHANTKKTSFKVYLSSKGGHLTLVSTEQHSVVVLRDLLPMTEYVTEIVAQNNNGISHNNPRIRFTTKAENDSTTTYYEEGMPSLGSVALPGEKDKSSRLIPAPPSKSAKGSTRSSRMSNLLKPESSGSSFAADGPVRSSSRNFSEQRPRSSRTHTIQKSISKPRPSTTTGRDAEGSARTSRLY</sequence>
<reference evidence="3 4" key="1">
    <citation type="submission" date="2020-08" db="EMBL/GenBank/DDBJ databases">
        <authorList>
            <person name="Newling K."/>
            <person name="Davey J."/>
            <person name="Forrester S."/>
        </authorList>
    </citation>
    <scope>NUCLEOTIDE SEQUENCE [LARGE SCALE GENOMIC DNA]</scope>
    <source>
        <strain evidence="4">Crithidia deanei Carvalho (ATCC PRA-265)</strain>
    </source>
</reference>
<dbReference type="Proteomes" id="UP000515908">
    <property type="component" value="Chromosome 20"/>
</dbReference>
<organism evidence="3 4">
    <name type="scientific">Angomonas deanei</name>
    <dbReference type="NCBI Taxonomy" id="59799"/>
    <lineage>
        <taxon>Eukaryota</taxon>
        <taxon>Discoba</taxon>
        <taxon>Euglenozoa</taxon>
        <taxon>Kinetoplastea</taxon>
        <taxon>Metakinetoplastina</taxon>
        <taxon>Trypanosomatida</taxon>
        <taxon>Trypanosomatidae</taxon>
        <taxon>Strigomonadinae</taxon>
        <taxon>Angomonas</taxon>
    </lineage>
</organism>
<feature type="compositionally biased region" description="Polar residues" evidence="1">
    <location>
        <begin position="431"/>
        <end position="448"/>
    </location>
</feature>
<name>A0A7G2CS86_9TRYP</name>
<feature type="region of interest" description="Disordered" evidence="1">
    <location>
        <begin position="354"/>
        <end position="461"/>
    </location>
</feature>
<protein>
    <submittedName>
        <fullName evidence="3">Fibronectin type III domain containing protein, putative</fullName>
    </submittedName>
</protein>
<dbReference type="EMBL" id="LR877164">
    <property type="protein sequence ID" value="CAD2221333.1"/>
    <property type="molecule type" value="Genomic_DNA"/>
</dbReference>
<dbReference type="Pfam" id="PF00041">
    <property type="entry name" value="fn3"/>
    <property type="match status" value="1"/>
</dbReference>
<proteinExistence type="predicted"/>
<dbReference type="Gene3D" id="2.60.40.10">
    <property type="entry name" value="Immunoglobulins"/>
    <property type="match status" value="1"/>
</dbReference>
<dbReference type="InterPro" id="IPR036116">
    <property type="entry name" value="FN3_sf"/>
</dbReference>
<evidence type="ECO:0000313" key="4">
    <source>
        <dbReference type="Proteomes" id="UP000515908"/>
    </source>
</evidence>
<evidence type="ECO:0000256" key="1">
    <source>
        <dbReference type="SAM" id="MobiDB-lite"/>
    </source>
</evidence>
<dbReference type="AlphaFoldDB" id="A0A7G2CS86"/>
<feature type="compositionally biased region" description="Polar residues" evidence="1">
    <location>
        <begin position="386"/>
        <end position="396"/>
    </location>
</feature>
<dbReference type="InterPro" id="IPR050617">
    <property type="entry name" value="E3_ligase_FN3/SPRY"/>
</dbReference>